<accession>A0A5B2VGG1</accession>
<evidence type="ECO:0000313" key="2">
    <source>
        <dbReference type="EMBL" id="KAA2237718.1"/>
    </source>
</evidence>
<feature type="region of interest" description="Disordered" evidence="1">
    <location>
        <begin position="196"/>
        <end position="284"/>
    </location>
</feature>
<reference evidence="2 3" key="1">
    <citation type="submission" date="2019-09" db="EMBL/GenBank/DDBJ databases">
        <title>Salinarimonas rosea gen. nov., sp. nov., a new member of the a-2 subgroup of the Proteobacteria.</title>
        <authorList>
            <person name="Liu J."/>
        </authorList>
    </citation>
    <scope>NUCLEOTIDE SEQUENCE [LARGE SCALE GENOMIC DNA]</scope>
    <source>
        <strain evidence="2 3">BN140002</strain>
    </source>
</reference>
<dbReference type="AlphaFoldDB" id="A0A5B2VGG1"/>
<dbReference type="GO" id="GO:0003677">
    <property type="term" value="F:DNA binding"/>
    <property type="evidence" value="ECO:0007669"/>
    <property type="project" value="InterPro"/>
</dbReference>
<feature type="compositionally biased region" description="Basic and acidic residues" evidence="1">
    <location>
        <begin position="273"/>
        <end position="284"/>
    </location>
</feature>
<feature type="compositionally biased region" description="Acidic residues" evidence="1">
    <location>
        <begin position="229"/>
        <end position="239"/>
    </location>
</feature>
<sequence>MAHALTLTATEQRIAERLDPAASKQIAVSDAAGGVAFADVSQVMEFAKLMAISQIAVPKHLRGNPGACVAVCVQALEWRMSPYAVANKSYSVNDRLAYEAQLVQAVILQRAPIKGRIKTEYDGLGEKRTCRVWAELADSPGEVVAYLSPAFGTIQPKNSPLWKNDPDQQLHYYSVRAWCRRHFPDVLLGVYAKDEIDDTRRPGPEGARDVTPRGLSGKLDALGGTAPVPDDDPDDETGTDDVFGATGDAGDASQVGDAGGGAGEDSEPTIDPKSPDFAKGVADRRAGIKKCLKPEIKDDPQRFATWRAGFDSVEQEG</sequence>
<organism evidence="2 3">
    <name type="scientific">Salinarimonas soli</name>
    <dbReference type="NCBI Taxonomy" id="1638099"/>
    <lineage>
        <taxon>Bacteria</taxon>
        <taxon>Pseudomonadati</taxon>
        <taxon>Pseudomonadota</taxon>
        <taxon>Alphaproteobacteria</taxon>
        <taxon>Hyphomicrobiales</taxon>
        <taxon>Salinarimonadaceae</taxon>
        <taxon>Salinarimonas</taxon>
    </lineage>
</organism>
<feature type="compositionally biased region" description="Basic and acidic residues" evidence="1">
    <location>
        <begin position="196"/>
        <end position="211"/>
    </location>
</feature>
<evidence type="ECO:0000256" key="1">
    <source>
        <dbReference type="SAM" id="MobiDB-lite"/>
    </source>
</evidence>
<name>A0A5B2VGG1_9HYPH</name>
<proteinExistence type="predicted"/>
<comment type="caution">
    <text evidence="2">The sequence shown here is derived from an EMBL/GenBank/DDBJ whole genome shotgun (WGS) entry which is preliminary data.</text>
</comment>
<dbReference type="RefSeq" id="WP_149816673.1">
    <property type="nucleotide sequence ID" value="NZ_VUOA01000018.1"/>
</dbReference>
<dbReference type="GO" id="GO:0006259">
    <property type="term" value="P:DNA metabolic process"/>
    <property type="evidence" value="ECO:0007669"/>
    <property type="project" value="InterPro"/>
</dbReference>
<dbReference type="EMBL" id="VUOA01000018">
    <property type="protein sequence ID" value="KAA2237718.1"/>
    <property type="molecule type" value="Genomic_DNA"/>
</dbReference>
<dbReference type="Proteomes" id="UP000323142">
    <property type="component" value="Unassembled WGS sequence"/>
</dbReference>
<dbReference type="Pfam" id="PF03837">
    <property type="entry name" value="RecT"/>
    <property type="match status" value="1"/>
</dbReference>
<gene>
    <name evidence="2" type="ORF">F0L46_08550</name>
</gene>
<dbReference type="InterPro" id="IPR018330">
    <property type="entry name" value="RecT_fam"/>
</dbReference>
<evidence type="ECO:0000313" key="3">
    <source>
        <dbReference type="Proteomes" id="UP000323142"/>
    </source>
</evidence>
<reference evidence="2 3" key="2">
    <citation type="submission" date="2019-09" db="EMBL/GenBank/DDBJ databases">
        <authorList>
            <person name="Jin C."/>
        </authorList>
    </citation>
    <scope>NUCLEOTIDE SEQUENCE [LARGE SCALE GENOMIC DNA]</scope>
    <source>
        <strain evidence="2 3">BN140002</strain>
    </source>
</reference>
<keyword evidence="3" id="KW-1185">Reference proteome</keyword>
<dbReference type="OrthoDB" id="7866633at2"/>
<protein>
    <submittedName>
        <fullName evidence="2">Recombinase RecT</fullName>
    </submittedName>
</protein>